<reference evidence="1" key="1">
    <citation type="submission" date="2020-04" db="EMBL/GenBank/DDBJ databases">
        <authorList>
            <person name="Chiriac C."/>
            <person name="Salcher M."/>
            <person name="Ghai R."/>
            <person name="Kavagutti S V."/>
        </authorList>
    </citation>
    <scope>NUCLEOTIDE SEQUENCE</scope>
</reference>
<protein>
    <submittedName>
        <fullName evidence="1">Uncharacterized protein</fullName>
    </submittedName>
</protein>
<name>A0A6J5LAE3_9CAUD</name>
<organism evidence="1">
    <name type="scientific">uncultured Caudovirales phage</name>
    <dbReference type="NCBI Taxonomy" id="2100421"/>
    <lineage>
        <taxon>Viruses</taxon>
        <taxon>Duplodnaviria</taxon>
        <taxon>Heunggongvirae</taxon>
        <taxon>Uroviricota</taxon>
        <taxon>Caudoviricetes</taxon>
        <taxon>Peduoviridae</taxon>
        <taxon>Maltschvirus</taxon>
        <taxon>Maltschvirus maltsch</taxon>
    </lineage>
</organism>
<gene>
    <name evidence="1" type="ORF">UFOVP114_79</name>
</gene>
<sequence>MGIRRCKNGFAVTRGDAGFVVWTADFNPGLALRWRSPALAVRARGSSVEVTVQAVTRVGPNGLFAGLALCTWVDGAVETWLAGVGANESIVPRPWPRRGKIGAQAPGEGDADGWAWGLLTLQRMIRTTERDDGVPG</sequence>
<evidence type="ECO:0000313" key="1">
    <source>
        <dbReference type="EMBL" id="CAB4128789.1"/>
    </source>
</evidence>
<accession>A0A6J5LAE3</accession>
<proteinExistence type="predicted"/>
<dbReference type="EMBL" id="LR796230">
    <property type="protein sequence ID" value="CAB4128789.1"/>
    <property type="molecule type" value="Genomic_DNA"/>
</dbReference>